<evidence type="ECO:0000256" key="2">
    <source>
        <dbReference type="ARBA" id="ARBA00022741"/>
    </source>
</evidence>
<keyword evidence="2" id="KW-0547">Nucleotide-binding</keyword>
<feature type="non-terminal residue" evidence="4">
    <location>
        <position position="54"/>
    </location>
</feature>
<keyword evidence="3" id="KW-0067">ATP-binding</keyword>
<evidence type="ECO:0000256" key="3">
    <source>
        <dbReference type="ARBA" id="ARBA00022840"/>
    </source>
</evidence>
<name>X1HM21_9ZZZZ</name>
<protein>
    <submittedName>
        <fullName evidence="4">Uncharacterized protein</fullName>
    </submittedName>
</protein>
<evidence type="ECO:0000256" key="1">
    <source>
        <dbReference type="ARBA" id="ARBA00022598"/>
    </source>
</evidence>
<gene>
    <name evidence="4" type="ORF">S03H2_27104</name>
</gene>
<dbReference type="EMBL" id="BARU01016065">
    <property type="protein sequence ID" value="GAH58085.1"/>
    <property type="molecule type" value="Genomic_DNA"/>
</dbReference>
<comment type="caution">
    <text evidence="4">The sequence shown here is derived from an EMBL/GenBank/DDBJ whole genome shotgun (WGS) entry which is preliminary data.</text>
</comment>
<dbReference type="GO" id="GO:0016874">
    <property type="term" value="F:ligase activity"/>
    <property type="evidence" value="ECO:0007669"/>
    <property type="project" value="UniProtKB-KW"/>
</dbReference>
<dbReference type="AlphaFoldDB" id="X1HM21"/>
<dbReference type="Gene3D" id="3.30.470.20">
    <property type="entry name" value="ATP-grasp fold, B domain"/>
    <property type="match status" value="1"/>
</dbReference>
<feature type="non-terminal residue" evidence="4">
    <location>
        <position position="1"/>
    </location>
</feature>
<sequence>IIGAIQDPQFGALVMFGSGGIEVEGLKDVQFALAPLKYLEAKQLLEDTWAGKKL</sequence>
<dbReference type="Pfam" id="PF13549">
    <property type="entry name" value="ATP-grasp_5"/>
    <property type="match status" value="1"/>
</dbReference>
<keyword evidence="1" id="KW-0436">Ligase</keyword>
<dbReference type="PANTHER" id="PTHR43334">
    <property type="entry name" value="ACETATE--COA LIGASE [ADP-FORMING]"/>
    <property type="match status" value="1"/>
</dbReference>
<reference evidence="4" key="1">
    <citation type="journal article" date="2014" name="Front. Microbiol.">
        <title>High frequency of phylogenetically diverse reductive dehalogenase-homologous genes in deep subseafloor sedimentary metagenomes.</title>
        <authorList>
            <person name="Kawai M."/>
            <person name="Futagami T."/>
            <person name="Toyoda A."/>
            <person name="Takaki Y."/>
            <person name="Nishi S."/>
            <person name="Hori S."/>
            <person name="Arai W."/>
            <person name="Tsubouchi T."/>
            <person name="Morono Y."/>
            <person name="Uchiyama I."/>
            <person name="Ito T."/>
            <person name="Fujiyama A."/>
            <person name="Inagaki F."/>
            <person name="Takami H."/>
        </authorList>
    </citation>
    <scope>NUCLEOTIDE SEQUENCE</scope>
    <source>
        <strain evidence="4">Expedition CK06-06</strain>
    </source>
</reference>
<dbReference type="GO" id="GO:0005524">
    <property type="term" value="F:ATP binding"/>
    <property type="evidence" value="ECO:0007669"/>
    <property type="project" value="UniProtKB-KW"/>
</dbReference>
<organism evidence="4">
    <name type="scientific">marine sediment metagenome</name>
    <dbReference type="NCBI Taxonomy" id="412755"/>
    <lineage>
        <taxon>unclassified sequences</taxon>
        <taxon>metagenomes</taxon>
        <taxon>ecological metagenomes</taxon>
    </lineage>
</organism>
<proteinExistence type="predicted"/>
<accession>X1HM21</accession>
<evidence type="ECO:0000313" key="4">
    <source>
        <dbReference type="EMBL" id="GAH58085.1"/>
    </source>
</evidence>
<dbReference type="PANTHER" id="PTHR43334:SF1">
    <property type="entry name" value="3-HYDROXYPROPIONATE--COA LIGASE [ADP-FORMING]"/>
    <property type="match status" value="1"/>
</dbReference>
<dbReference type="InterPro" id="IPR051538">
    <property type="entry name" value="Acyl-CoA_Synth/Transferase"/>
</dbReference>